<organism evidence="2">
    <name type="scientific">uncultured Sulfurovum sp</name>
    <dbReference type="NCBI Taxonomy" id="269237"/>
    <lineage>
        <taxon>Bacteria</taxon>
        <taxon>Pseudomonadati</taxon>
        <taxon>Campylobacterota</taxon>
        <taxon>Epsilonproteobacteria</taxon>
        <taxon>Campylobacterales</taxon>
        <taxon>Sulfurovaceae</taxon>
        <taxon>Sulfurovum</taxon>
        <taxon>environmental samples</taxon>
    </lineage>
</organism>
<gene>
    <name evidence="2" type="ORF">HELGO_WM3615</name>
</gene>
<name>A0A6S6T3R3_9BACT</name>
<evidence type="ECO:0000313" key="2">
    <source>
        <dbReference type="EMBL" id="CAA6809576.1"/>
    </source>
</evidence>
<feature type="domain" description="Immunity MXAN-0049 protein" evidence="1">
    <location>
        <begin position="46"/>
        <end position="173"/>
    </location>
</feature>
<proteinExistence type="predicted"/>
<dbReference type="AlphaFoldDB" id="A0A6S6T3R3"/>
<dbReference type="InterPro" id="IPR012433">
    <property type="entry name" value="Imm11"/>
</dbReference>
<dbReference type="EMBL" id="CACVAS010000057">
    <property type="protein sequence ID" value="CAA6809576.1"/>
    <property type="molecule type" value="Genomic_DNA"/>
</dbReference>
<accession>A0A6S6T3R3</accession>
<evidence type="ECO:0000259" key="1">
    <source>
        <dbReference type="Pfam" id="PF07791"/>
    </source>
</evidence>
<reference evidence="2" key="1">
    <citation type="submission" date="2020-01" db="EMBL/GenBank/DDBJ databases">
        <authorList>
            <person name="Meier V. D."/>
            <person name="Meier V D."/>
        </authorList>
    </citation>
    <scope>NUCLEOTIDE SEQUENCE</scope>
    <source>
        <strain evidence="2">HLG_WM_MAG_01</strain>
    </source>
</reference>
<sequence>MRQFYDLEQEKESILWANVGREHKFDFWHEDIYNLPLEYPHVFKMIHGEFQDYTGTDSYPIFSTKLRDIFNEFIPKERIEWIHLTVENKDGSLHDAYMPRFIPMPHMIEVLNEKLSVFTEHGQIMVPRLSTEKTKDIHFIRLVENSLINYVSVDLKKAMQKAKVTGVKFKKVKMYP</sequence>
<dbReference type="Pfam" id="PF07791">
    <property type="entry name" value="Imm11"/>
    <property type="match status" value="1"/>
</dbReference>
<protein>
    <recommendedName>
        <fullName evidence="1">Immunity MXAN-0049 protein domain-containing protein</fullName>
    </recommendedName>
</protein>